<gene>
    <name evidence="2" type="ORF">Cob_v002305</name>
</gene>
<dbReference type="STRING" id="1213857.A0A484G351"/>
<dbReference type="Gene3D" id="3.40.390.10">
    <property type="entry name" value="Collagenase (Catalytic Domain)"/>
    <property type="match status" value="1"/>
</dbReference>
<dbReference type="Proteomes" id="UP000014480">
    <property type="component" value="Unassembled WGS sequence"/>
</dbReference>
<protein>
    <submittedName>
        <fullName evidence="2">Uncharacterized protein</fullName>
    </submittedName>
</protein>
<feature type="compositionally biased region" description="Low complexity" evidence="1">
    <location>
        <begin position="1"/>
        <end position="12"/>
    </location>
</feature>
<sequence length="1008" mass="113761">MRSRSSSSSNSNGTMAPAKKKPCAHSKLYIDASPHARTKAGFIRVSPEKRLAAATPSGRTIPAPTETSTAAPCASTFPGPLVLPDDDLSINPRYPPQSLRSWVNGGYRNAITPERKTVYVAGVPGIDEGLEGLKMAVEPNVEGFEISEGMRRRLRHPEAEDFMGYLGAFYHPLVVKTLPTEMKFVEWEDHGTRMVGLVAGTEVVGVRWRVSPDEVARMQLNLNDLLDALSSVLPRDAYASVLVAEHDLYEDEEDDFCCGRAFGGSRISVVSSFRYRPILDEVEGIEGEHGWPASHCAKYVEGVCEEDEADGRKRKRAGKSVAGAGEYVVDARNTVLGAAVAAAKKGLVTRTVADLEGMWFARAPESGSAIFQLQVAWGSRAFGLKQFRGESLHNIMTPLEIIGLVSAVITFIDFAAENVAVLREVGTSGSSTVKGNKDLTRRIKLLDERVSDIHLCGPGSARDIHEARLLNLVDEYKDLTVKLLSLLDGLKSTRKRDVLWKSVKNMLKKEERDAFVQDLDNCRSRIHLQLTQVMRNDFDRSLNEIGSQGHQSLRELRELRSSAEALELKINNNLKHIPEFVEQLRQTVEKSVAPLIGDIQRQVLKEVGIDGMENRFEEWKQAVDGSLLKITAGDVDKALETVLLQPKFVSEHKIAFFIDGLDEFDGDHHQMMKVLLDWAKLHGDNMKLCVSSREWEIFRQRLMSCPKIKLQDITRRDIKSYVNQELSENEDFVDYALTNPRVLSLVDKLTEKAEGVFLWVKITLRGLKYDLLSGEEFSSLEERIEALPTKLEELYQSILEDIQNGPHITKTDRIQAMRTLFLVSFATGRNNPLLLIHYSFLSDYNRDGDFALHLPIRSSPLSNMDLNTRMDRGRKLIYQRCLGLVETFEEDVSKKGRLWREGLDVQRLGSKPQNDKSRADQMSEPDSFEIEIGHKSDELLRDFVEHGYSSPDPIQDGEEEEHLYNRQMGARHFHKRTRLLDFRKVNFLFPMHEGVSSNRRRRRHGQIA</sequence>
<dbReference type="EMBL" id="AMCV02000004">
    <property type="protein sequence ID" value="TDZ24663.1"/>
    <property type="molecule type" value="Genomic_DNA"/>
</dbReference>
<feature type="region of interest" description="Disordered" evidence="1">
    <location>
        <begin position="1"/>
        <end position="22"/>
    </location>
</feature>
<keyword evidence="3" id="KW-1185">Reference proteome</keyword>
<evidence type="ECO:0000256" key="1">
    <source>
        <dbReference type="SAM" id="MobiDB-lite"/>
    </source>
</evidence>
<dbReference type="GO" id="GO:0008237">
    <property type="term" value="F:metallopeptidase activity"/>
    <property type="evidence" value="ECO:0007669"/>
    <property type="project" value="InterPro"/>
</dbReference>
<reference evidence="3" key="1">
    <citation type="journal article" date="2013" name="New Phytol.">
        <title>Comparative genomic and transcriptomic analyses reveal the hemibiotrophic stage shift of Colletotrichum fungi.</title>
        <authorList>
            <person name="Gan P."/>
            <person name="Ikeda K."/>
            <person name="Irieda H."/>
            <person name="Narusaka M."/>
            <person name="O'Connell R.J."/>
            <person name="Narusaka Y."/>
            <person name="Takano Y."/>
            <person name="Kubo Y."/>
            <person name="Shirasu K."/>
        </authorList>
    </citation>
    <scope>NUCLEOTIDE SEQUENCE [LARGE SCALE GENOMIC DNA]</scope>
    <source>
        <strain evidence="3">104-T / ATCC 96160 / CBS 514.97 / LARS 414 / MAFF 240422</strain>
    </source>
</reference>
<name>A0A484G351_COLOR</name>
<comment type="caution">
    <text evidence="2">The sequence shown here is derived from an EMBL/GenBank/DDBJ whole genome shotgun (WGS) entry which is preliminary data.</text>
</comment>
<dbReference type="OrthoDB" id="443402at2759"/>
<accession>A0A484G351</accession>
<reference evidence="3" key="2">
    <citation type="journal article" date="2019" name="Mol. Plant Microbe Interact.">
        <title>Genome sequence resources for four phytopathogenic fungi from the Colletotrichum orbiculare species complex.</title>
        <authorList>
            <person name="Gan P."/>
            <person name="Tsushima A."/>
            <person name="Narusaka M."/>
            <person name="Narusaka Y."/>
            <person name="Takano Y."/>
            <person name="Kubo Y."/>
            <person name="Shirasu K."/>
        </authorList>
    </citation>
    <scope>GENOME REANNOTATION</scope>
    <source>
        <strain evidence="3">104-T / ATCC 96160 / CBS 514.97 / LARS 414 / MAFF 240422</strain>
    </source>
</reference>
<dbReference type="InterPro" id="IPR024079">
    <property type="entry name" value="MetalloPept_cat_dom_sf"/>
</dbReference>
<dbReference type="AlphaFoldDB" id="A0A484G351"/>
<evidence type="ECO:0000313" key="3">
    <source>
        <dbReference type="Proteomes" id="UP000014480"/>
    </source>
</evidence>
<dbReference type="PANTHER" id="PTHR10039:SF5">
    <property type="entry name" value="NACHT DOMAIN-CONTAINING PROTEIN"/>
    <property type="match status" value="1"/>
</dbReference>
<dbReference type="PANTHER" id="PTHR10039">
    <property type="entry name" value="AMELOGENIN"/>
    <property type="match status" value="1"/>
</dbReference>
<proteinExistence type="predicted"/>
<feature type="region of interest" description="Disordered" evidence="1">
    <location>
        <begin position="51"/>
        <end position="71"/>
    </location>
</feature>
<evidence type="ECO:0000313" key="2">
    <source>
        <dbReference type="EMBL" id="TDZ24663.1"/>
    </source>
</evidence>
<organism evidence="2 3">
    <name type="scientific">Colletotrichum orbiculare (strain 104-T / ATCC 96160 / CBS 514.97 / LARS 414 / MAFF 240422)</name>
    <name type="common">Cucumber anthracnose fungus</name>
    <name type="synonym">Colletotrichum lagenarium</name>
    <dbReference type="NCBI Taxonomy" id="1213857"/>
    <lineage>
        <taxon>Eukaryota</taxon>
        <taxon>Fungi</taxon>
        <taxon>Dikarya</taxon>
        <taxon>Ascomycota</taxon>
        <taxon>Pezizomycotina</taxon>
        <taxon>Sordariomycetes</taxon>
        <taxon>Hypocreomycetidae</taxon>
        <taxon>Glomerellales</taxon>
        <taxon>Glomerellaceae</taxon>
        <taxon>Colletotrichum</taxon>
        <taxon>Colletotrichum orbiculare species complex</taxon>
    </lineage>
</organism>